<evidence type="ECO:0000313" key="3">
    <source>
        <dbReference type="Proteomes" id="UP001149607"/>
    </source>
</evidence>
<organism evidence="1">
    <name type="scientific">Neisseria leonii</name>
    <dbReference type="NCBI Taxonomy" id="2995413"/>
    <lineage>
        <taxon>Bacteria</taxon>
        <taxon>Pseudomonadati</taxon>
        <taxon>Pseudomonadota</taxon>
        <taxon>Betaproteobacteria</taxon>
        <taxon>Neisseriales</taxon>
        <taxon>Neisseriaceae</taxon>
        <taxon>Neisseria</taxon>
    </lineage>
</organism>
<reference evidence="1" key="1">
    <citation type="submission" date="2022-10" db="EMBL/GenBank/DDBJ databases">
        <authorList>
            <person name="Boutroux M."/>
        </authorList>
    </citation>
    <scope>NUCLEOTIDE SEQUENCE</scope>
    <source>
        <strain evidence="1">51.81</strain>
    </source>
</reference>
<gene>
    <name evidence="1" type="ORF">ORY91_000115</name>
    <name evidence="2" type="ORF">V9W64_10890</name>
</gene>
<protein>
    <submittedName>
        <fullName evidence="1">Uncharacterized protein</fullName>
    </submittedName>
</protein>
<dbReference type="EMBL" id="JAPQFL010000001">
    <property type="protein sequence ID" value="MDD9326748.1"/>
    <property type="molecule type" value="Genomic_DNA"/>
</dbReference>
<dbReference type="AlphaFoldDB" id="A0A9X4DZI7"/>
<sequence length="150" mass="17077">MTKQKAGALRGISLVRKYREDKKAVSEGVWRDYADGAAKLLIARFNNPGHSEFLRAERKKHSEILDDEARSESPEATEILVEMGNRAMAKFILKGWEGILDEDGETPLPFSEENAYALLSEFDEFSAEVFRLSTEVEQYRLYKEADAVKN</sequence>
<name>A0A9X4DZI7_9NEIS</name>
<evidence type="ECO:0000313" key="2">
    <source>
        <dbReference type="EMBL" id="WWY03170.1"/>
    </source>
</evidence>
<proteinExistence type="predicted"/>
<reference evidence="2" key="2">
    <citation type="submission" date="2024-02" db="EMBL/GenBank/DDBJ databases">
        <title>Neisseria leonii sp. nov.</title>
        <authorList>
            <person name="Boutroux M."/>
            <person name="Favre-Rochex S."/>
            <person name="Gorgette O."/>
            <person name="Touak G."/>
            <person name="Muhle E."/>
            <person name="Chesneau O."/>
            <person name="Clermont D."/>
            <person name="Rahi P."/>
        </authorList>
    </citation>
    <scope>NUCLEOTIDE SEQUENCE</scope>
    <source>
        <strain evidence="2">51.81</strain>
    </source>
</reference>
<dbReference type="RefSeq" id="WP_274584095.1">
    <property type="nucleotide sequence ID" value="NZ_CP146598.1"/>
</dbReference>
<dbReference type="EMBL" id="CP146598">
    <property type="protein sequence ID" value="WWY03170.1"/>
    <property type="molecule type" value="Genomic_DNA"/>
</dbReference>
<keyword evidence="3" id="KW-1185">Reference proteome</keyword>
<evidence type="ECO:0000313" key="1">
    <source>
        <dbReference type="EMBL" id="MDD9326748.1"/>
    </source>
</evidence>
<dbReference type="Proteomes" id="UP001149607">
    <property type="component" value="Chromosome"/>
</dbReference>
<accession>A0A9X4DZI7</accession>